<keyword evidence="3" id="KW-1185">Reference proteome</keyword>
<evidence type="ECO:0000313" key="2">
    <source>
        <dbReference type="EMBL" id="EJK57101.1"/>
    </source>
</evidence>
<gene>
    <name evidence="2" type="ORF">THAOC_22892</name>
</gene>
<proteinExistence type="predicted"/>
<comment type="caution">
    <text evidence="2">The sequence shown here is derived from an EMBL/GenBank/DDBJ whole genome shotgun (WGS) entry which is preliminary data.</text>
</comment>
<evidence type="ECO:0000256" key="1">
    <source>
        <dbReference type="SAM" id="MobiDB-lite"/>
    </source>
</evidence>
<reference evidence="2 3" key="1">
    <citation type="journal article" date="2012" name="Genome Biol.">
        <title>Genome and low-iron response of an oceanic diatom adapted to chronic iron limitation.</title>
        <authorList>
            <person name="Lommer M."/>
            <person name="Specht M."/>
            <person name="Roy A.S."/>
            <person name="Kraemer L."/>
            <person name="Andreson R."/>
            <person name="Gutowska M.A."/>
            <person name="Wolf J."/>
            <person name="Bergner S.V."/>
            <person name="Schilhabel M.B."/>
            <person name="Klostermeier U.C."/>
            <person name="Beiko R.G."/>
            <person name="Rosenstiel P."/>
            <person name="Hippler M."/>
            <person name="Laroche J."/>
        </authorList>
    </citation>
    <scope>NUCLEOTIDE SEQUENCE [LARGE SCALE GENOMIC DNA]</scope>
    <source>
        <strain evidence="2 3">CCMP1005</strain>
    </source>
</reference>
<accession>K0S8A0</accession>
<dbReference type="AlphaFoldDB" id="K0S8A0"/>
<feature type="non-terminal residue" evidence="2">
    <location>
        <position position="1"/>
    </location>
</feature>
<name>K0S8A0_THAOC</name>
<feature type="compositionally biased region" description="Polar residues" evidence="1">
    <location>
        <begin position="120"/>
        <end position="131"/>
    </location>
</feature>
<feature type="region of interest" description="Disordered" evidence="1">
    <location>
        <begin position="67"/>
        <end position="133"/>
    </location>
</feature>
<evidence type="ECO:0000313" key="3">
    <source>
        <dbReference type="Proteomes" id="UP000266841"/>
    </source>
</evidence>
<protein>
    <submittedName>
        <fullName evidence="2">Uncharacterized protein</fullName>
    </submittedName>
</protein>
<dbReference type="EMBL" id="AGNL01029486">
    <property type="protein sequence ID" value="EJK57101.1"/>
    <property type="molecule type" value="Genomic_DNA"/>
</dbReference>
<sequence length="183" mass="21053">RRLLITAEDVDVGYLPFNLDVDWEDDSIRGKQSQILEEVDELEEFEEEEKKRDSQIIDELQAIKEALKLLSPPTTGQPNQTNRGKGGKKKKSGKVEDDEENLFSRVVEDEEHEEPGQDRLLQNSLSEQIEAQNEKADTKIEMIHQELEAQINEKVDALSAKIGKLEDLMLRLLDATRQEQKQE</sequence>
<feature type="compositionally biased region" description="Polar residues" evidence="1">
    <location>
        <begin position="72"/>
        <end position="83"/>
    </location>
</feature>
<organism evidence="2 3">
    <name type="scientific">Thalassiosira oceanica</name>
    <name type="common">Marine diatom</name>
    <dbReference type="NCBI Taxonomy" id="159749"/>
    <lineage>
        <taxon>Eukaryota</taxon>
        <taxon>Sar</taxon>
        <taxon>Stramenopiles</taxon>
        <taxon>Ochrophyta</taxon>
        <taxon>Bacillariophyta</taxon>
        <taxon>Coscinodiscophyceae</taxon>
        <taxon>Thalassiosirophycidae</taxon>
        <taxon>Thalassiosirales</taxon>
        <taxon>Thalassiosiraceae</taxon>
        <taxon>Thalassiosira</taxon>
    </lineage>
</organism>
<dbReference type="Proteomes" id="UP000266841">
    <property type="component" value="Unassembled WGS sequence"/>
</dbReference>